<dbReference type="CDD" id="cd06170">
    <property type="entry name" value="LuxR_C_like"/>
    <property type="match status" value="1"/>
</dbReference>
<dbReference type="InterPro" id="IPR011006">
    <property type="entry name" value="CheY-like_superfamily"/>
</dbReference>
<dbReference type="Pfam" id="PF00072">
    <property type="entry name" value="Response_reg"/>
    <property type="match status" value="1"/>
</dbReference>
<dbReference type="Pfam" id="PF00196">
    <property type="entry name" value="GerE"/>
    <property type="match status" value="1"/>
</dbReference>
<dbReference type="AlphaFoldDB" id="A0A0J1G2K6"/>
<dbReference type="RefSeq" id="WP_047846425.1">
    <property type="nucleotide sequence ID" value="NZ_AEJF01000070.1"/>
</dbReference>
<gene>
    <name evidence="7" type="ORF">EOS_09770</name>
</gene>
<feature type="domain" description="Response regulatory" evidence="6">
    <location>
        <begin position="7"/>
        <end position="122"/>
    </location>
</feature>
<keyword evidence="1" id="KW-0805">Transcription regulation</keyword>
<evidence type="ECO:0000256" key="3">
    <source>
        <dbReference type="ARBA" id="ARBA00023163"/>
    </source>
</evidence>
<dbReference type="EMBL" id="AEJF01000070">
    <property type="protein sequence ID" value="KLU26413.1"/>
    <property type="molecule type" value="Genomic_DNA"/>
</dbReference>
<evidence type="ECO:0000256" key="4">
    <source>
        <dbReference type="PROSITE-ProRule" id="PRU00169"/>
    </source>
</evidence>
<protein>
    <submittedName>
        <fullName evidence="7">LuxR family transcriptional regulator</fullName>
    </submittedName>
</protein>
<dbReference type="GO" id="GO:0000160">
    <property type="term" value="P:phosphorelay signal transduction system"/>
    <property type="evidence" value="ECO:0007669"/>
    <property type="project" value="InterPro"/>
</dbReference>
<evidence type="ECO:0000313" key="7">
    <source>
        <dbReference type="EMBL" id="KLU26413.1"/>
    </source>
</evidence>
<dbReference type="PATRIC" id="fig|908627.4.peg.2160"/>
<evidence type="ECO:0000256" key="2">
    <source>
        <dbReference type="ARBA" id="ARBA00023125"/>
    </source>
</evidence>
<dbReference type="SUPFAM" id="SSF52172">
    <property type="entry name" value="CheY-like"/>
    <property type="match status" value="1"/>
</dbReference>
<dbReference type="PANTHER" id="PTHR44688">
    <property type="entry name" value="DNA-BINDING TRANSCRIPTIONAL ACTIVATOR DEVR_DOSR"/>
    <property type="match status" value="1"/>
</dbReference>
<dbReference type="PROSITE" id="PS50110">
    <property type="entry name" value="RESPONSE_REGULATORY"/>
    <property type="match status" value="1"/>
</dbReference>
<evidence type="ECO:0000259" key="5">
    <source>
        <dbReference type="PROSITE" id="PS50043"/>
    </source>
</evidence>
<evidence type="ECO:0000256" key="1">
    <source>
        <dbReference type="ARBA" id="ARBA00023015"/>
    </source>
</evidence>
<dbReference type="SMART" id="SM00421">
    <property type="entry name" value="HTH_LUXR"/>
    <property type="match status" value="1"/>
</dbReference>
<sequence length="212" mass="23160">MIEATPTVFVVDDDDAVRRALTRLICSAGYCVESFGSAHEFLESGPHFQGCACLVLDVGLPDINGLELQNELNAADRSLPIIFITGYGDIAMTVRAMKAGATDFLAKPVRDSELLPAIANALRVSSQALSSRIELDCIHRRMARLTPREREVLALLVEGRLNKQVACELGVAEKTIKVHRARVMEKMEAHSLVDLVRVIDKVRIPLSPGQSA</sequence>
<dbReference type="Proteomes" id="UP000035963">
    <property type="component" value="Unassembled WGS sequence"/>
</dbReference>
<dbReference type="OrthoDB" id="9802186at2"/>
<dbReference type="PRINTS" id="PR00038">
    <property type="entry name" value="HTHLUXR"/>
</dbReference>
<dbReference type="SUPFAM" id="SSF46894">
    <property type="entry name" value="C-terminal effector domain of the bipartite response regulators"/>
    <property type="match status" value="1"/>
</dbReference>
<dbReference type="SMART" id="SM00448">
    <property type="entry name" value="REC"/>
    <property type="match status" value="1"/>
</dbReference>
<keyword evidence="8" id="KW-1185">Reference proteome</keyword>
<accession>A0A0J1G2K6</accession>
<dbReference type="InterPro" id="IPR036388">
    <property type="entry name" value="WH-like_DNA-bd_sf"/>
</dbReference>
<reference evidence="7 8" key="1">
    <citation type="journal article" date="2015" name="Genome Announc.">
        <title>Draft Genome Sequence of Burkholderia sp. Strain PML1(12), an Ectomycorrhizosphere-Inhabiting Bacterium with Effective Mineral-Weathering Ability.</title>
        <authorList>
            <person name="Uroz S."/>
            <person name="Oger P."/>
        </authorList>
    </citation>
    <scope>NUCLEOTIDE SEQUENCE [LARGE SCALE GENOMIC DNA]</scope>
    <source>
        <strain evidence="8">PML1(12)</strain>
    </source>
</reference>
<feature type="domain" description="HTH luxR-type" evidence="5">
    <location>
        <begin position="138"/>
        <end position="203"/>
    </location>
</feature>
<proteinExistence type="predicted"/>
<dbReference type="InterPro" id="IPR016032">
    <property type="entry name" value="Sig_transdc_resp-reg_C-effctor"/>
</dbReference>
<feature type="modified residue" description="4-aspartylphosphate" evidence="4">
    <location>
        <position position="57"/>
    </location>
</feature>
<evidence type="ECO:0000259" key="6">
    <source>
        <dbReference type="PROSITE" id="PS50110"/>
    </source>
</evidence>
<dbReference type="InterPro" id="IPR000792">
    <property type="entry name" value="Tscrpt_reg_LuxR_C"/>
</dbReference>
<dbReference type="GO" id="GO:0006355">
    <property type="term" value="P:regulation of DNA-templated transcription"/>
    <property type="evidence" value="ECO:0007669"/>
    <property type="project" value="InterPro"/>
</dbReference>
<dbReference type="PROSITE" id="PS50043">
    <property type="entry name" value="HTH_LUXR_2"/>
    <property type="match status" value="1"/>
</dbReference>
<keyword evidence="4" id="KW-0597">Phosphoprotein</keyword>
<dbReference type="Gene3D" id="3.40.50.2300">
    <property type="match status" value="1"/>
</dbReference>
<dbReference type="PROSITE" id="PS00622">
    <property type="entry name" value="HTH_LUXR_1"/>
    <property type="match status" value="1"/>
</dbReference>
<dbReference type="PANTHER" id="PTHR44688:SF16">
    <property type="entry name" value="DNA-BINDING TRANSCRIPTIONAL ACTIVATOR DEVR_DOSR"/>
    <property type="match status" value="1"/>
</dbReference>
<organism evidence="7 8">
    <name type="scientific">Caballeronia mineralivorans PML1(12)</name>
    <dbReference type="NCBI Taxonomy" id="908627"/>
    <lineage>
        <taxon>Bacteria</taxon>
        <taxon>Pseudomonadati</taxon>
        <taxon>Pseudomonadota</taxon>
        <taxon>Betaproteobacteria</taxon>
        <taxon>Burkholderiales</taxon>
        <taxon>Burkholderiaceae</taxon>
        <taxon>Caballeronia</taxon>
    </lineage>
</organism>
<dbReference type="InterPro" id="IPR001789">
    <property type="entry name" value="Sig_transdc_resp-reg_receiver"/>
</dbReference>
<name>A0A0J1G2K6_9BURK</name>
<comment type="caution">
    <text evidence="7">The sequence shown here is derived from an EMBL/GenBank/DDBJ whole genome shotgun (WGS) entry which is preliminary data.</text>
</comment>
<dbReference type="GO" id="GO:0003677">
    <property type="term" value="F:DNA binding"/>
    <property type="evidence" value="ECO:0007669"/>
    <property type="project" value="UniProtKB-KW"/>
</dbReference>
<keyword evidence="3" id="KW-0804">Transcription</keyword>
<keyword evidence="2" id="KW-0238">DNA-binding</keyword>
<evidence type="ECO:0000313" key="8">
    <source>
        <dbReference type="Proteomes" id="UP000035963"/>
    </source>
</evidence>
<dbReference type="Gene3D" id="1.10.10.10">
    <property type="entry name" value="Winged helix-like DNA-binding domain superfamily/Winged helix DNA-binding domain"/>
    <property type="match status" value="1"/>
</dbReference>